<evidence type="ECO:0000259" key="6">
    <source>
        <dbReference type="Pfam" id="PF00107"/>
    </source>
</evidence>
<dbReference type="Gene3D" id="3.40.50.720">
    <property type="entry name" value="NAD(P)-binding Rossmann-like Domain"/>
    <property type="match status" value="1"/>
</dbReference>
<evidence type="ECO:0000256" key="5">
    <source>
        <dbReference type="ARBA" id="ARBA00023002"/>
    </source>
</evidence>
<comment type="similarity">
    <text evidence="2">Belongs to the zinc-containing alcohol dehydrogenase family.</text>
</comment>
<evidence type="ECO:0000256" key="2">
    <source>
        <dbReference type="ARBA" id="ARBA00008072"/>
    </source>
</evidence>
<accession>A0A811G261</accession>
<feature type="domain" description="Alcohol dehydrogenase-like N-terminal" evidence="7">
    <location>
        <begin position="23"/>
        <end position="130"/>
    </location>
</feature>
<name>A0A811G261_CORDP</name>
<dbReference type="PANTHER" id="PTHR43161">
    <property type="entry name" value="SORBITOL DEHYDROGENASE"/>
    <property type="match status" value="1"/>
</dbReference>
<evidence type="ECO:0000313" key="9">
    <source>
        <dbReference type="Proteomes" id="UP000480222"/>
    </source>
</evidence>
<gene>
    <name evidence="8" type="ORF">CIP107547_00356</name>
</gene>
<dbReference type="InterPro" id="IPR011032">
    <property type="entry name" value="GroES-like_sf"/>
</dbReference>
<dbReference type="Pfam" id="PF00107">
    <property type="entry name" value="ADH_zinc_N"/>
    <property type="match status" value="1"/>
</dbReference>
<comment type="cofactor">
    <cofactor evidence="1">
        <name>Zn(2+)</name>
        <dbReference type="ChEBI" id="CHEBI:29105"/>
    </cofactor>
</comment>
<dbReference type="InterPro" id="IPR013154">
    <property type="entry name" value="ADH-like_N"/>
</dbReference>
<dbReference type="SUPFAM" id="SSF51735">
    <property type="entry name" value="NAD(P)-binding Rossmann-fold domains"/>
    <property type="match status" value="1"/>
</dbReference>
<proteinExistence type="inferred from homology"/>
<dbReference type="PANTHER" id="PTHR43161:SF9">
    <property type="entry name" value="SORBITOL DEHYDROGENASE"/>
    <property type="match status" value="1"/>
</dbReference>
<evidence type="ECO:0000256" key="3">
    <source>
        <dbReference type="ARBA" id="ARBA00022723"/>
    </source>
</evidence>
<dbReference type="EMBL" id="CADDAV010000003">
    <property type="protein sequence ID" value="CAB0583345.1"/>
    <property type="molecule type" value="Genomic_DNA"/>
</dbReference>
<dbReference type="GO" id="GO:0046872">
    <property type="term" value="F:metal ion binding"/>
    <property type="evidence" value="ECO:0007669"/>
    <property type="project" value="UniProtKB-KW"/>
</dbReference>
<evidence type="ECO:0000313" key="8">
    <source>
        <dbReference type="EMBL" id="CAB0583345.1"/>
    </source>
</evidence>
<comment type="caution">
    <text evidence="8">The sequence shown here is derived from an EMBL/GenBank/DDBJ whole genome shotgun (WGS) entry which is preliminary data.</text>
</comment>
<evidence type="ECO:0000259" key="7">
    <source>
        <dbReference type="Pfam" id="PF08240"/>
    </source>
</evidence>
<dbReference type="Pfam" id="PF08240">
    <property type="entry name" value="ADH_N"/>
    <property type="match status" value="1"/>
</dbReference>
<feature type="domain" description="Alcohol dehydrogenase-like C-terminal" evidence="6">
    <location>
        <begin position="168"/>
        <end position="285"/>
    </location>
</feature>
<dbReference type="InterPro" id="IPR013149">
    <property type="entry name" value="ADH-like_C"/>
</dbReference>
<protein>
    <submittedName>
        <fullName evidence="8">Alcohol dehydrogenase</fullName>
    </submittedName>
</protein>
<keyword evidence="4" id="KW-0862">Zinc</keyword>
<evidence type="ECO:0000256" key="1">
    <source>
        <dbReference type="ARBA" id="ARBA00001947"/>
    </source>
</evidence>
<dbReference type="InterPro" id="IPR036291">
    <property type="entry name" value="NAD(P)-bd_dom_sf"/>
</dbReference>
<dbReference type="Proteomes" id="UP000480222">
    <property type="component" value="Unassembled WGS sequence"/>
</dbReference>
<organism evidence="8 9">
    <name type="scientific">Corynebacterium diphtheriae</name>
    <dbReference type="NCBI Taxonomy" id="1717"/>
    <lineage>
        <taxon>Bacteria</taxon>
        <taxon>Bacillati</taxon>
        <taxon>Actinomycetota</taxon>
        <taxon>Actinomycetes</taxon>
        <taxon>Mycobacteriales</taxon>
        <taxon>Corynebacteriaceae</taxon>
        <taxon>Corynebacterium</taxon>
    </lineage>
</organism>
<dbReference type="GO" id="GO:0016491">
    <property type="term" value="F:oxidoreductase activity"/>
    <property type="evidence" value="ECO:0007669"/>
    <property type="project" value="UniProtKB-KW"/>
</dbReference>
<dbReference type="SUPFAM" id="SSF50129">
    <property type="entry name" value="GroES-like"/>
    <property type="match status" value="1"/>
</dbReference>
<keyword evidence="3" id="KW-0479">Metal-binding</keyword>
<sequence length="323" mass="33663">MRAAVISGKGLLATADLPTPVVGPDEVLIRVAYVGICGSDLHYYQDGAVGAFEVREPLVPGHEMSGTLADGTAVTVHPATFGQCCAGLEEHPHLWPGGAYLGSASTSPHTQGAMQEFLLVRKDQVRVLPDGVPLRRAALAEPLSVGLHAINVAGGVAGKDVLVSGAGPIGQLAALAALREGAASVTLSDVVDGPLERAYAGLTRVNTRAVRLGDESFDVVLECAGVAVATSDALRVVRRRGVVVQVGMLPNVEVGVNVAPLVAKEVQLRGTFRFRDEVDRAVEMLRDPIFDTVITHEFAVDDVVEAFDTAADSQVSGKVVVAL</sequence>
<dbReference type="Gene3D" id="3.90.180.10">
    <property type="entry name" value="Medium-chain alcohol dehydrogenases, catalytic domain"/>
    <property type="match status" value="1"/>
</dbReference>
<keyword evidence="5" id="KW-0560">Oxidoreductase</keyword>
<reference evidence="8 9" key="1">
    <citation type="submission" date="2020-02" db="EMBL/GenBank/DDBJ databases">
        <authorList>
            <person name="Brisse S."/>
        </authorList>
    </citation>
    <scope>NUCLEOTIDE SEQUENCE [LARGE SCALE GENOMIC DNA]</scope>
    <source>
        <strain evidence="8">CIP107547</strain>
    </source>
</reference>
<evidence type="ECO:0000256" key="4">
    <source>
        <dbReference type="ARBA" id="ARBA00022833"/>
    </source>
</evidence>
<dbReference type="RefSeq" id="WP_014309878.1">
    <property type="nucleotide sequence ID" value="NZ_CP018331.1"/>
</dbReference>
<dbReference type="AlphaFoldDB" id="A0A811G261"/>